<proteinExistence type="predicted"/>
<dbReference type="AlphaFoldDB" id="A0A561UTS6"/>
<evidence type="ECO:0000313" key="2">
    <source>
        <dbReference type="Proteomes" id="UP000318186"/>
    </source>
</evidence>
<organism evidence="1 2">
    <name type="scientific">Streptomyces brevispora</name>
    <dbReference type="NCBI Taxonomy" id="887462"/>
    <lineage>
        <taxon>Bacteria</taxon>
        <taxon>Bacillati</taxon>
        <taxon>Actinomycetota</taxon>
        <taxon>Actinomycetes</taxon>
        <taxon>Kitasatosporales</taxon>
        <taxon>Streptomycetaceae</taxon>
        <taxon>Streptomyces</taxon>
    </lineage>
</organism>
<dbReference type="Proteomes" id="UP000318186">
    <property type="component" value="Unassembled WGS sequence"/>
</dbReference>
<gene>
    <name evidence="1" type="ORF">FHX80_111173</name>
</gene>
<reference evidence="1 2" key="1">
    <citation type="submission" date="2019-06" db="EMBL/GenBank/DDBJ databases">
        <title>Sequencing the genomes of 1000 actinobacteria strains.</title>
        <authorList>
            <person name="Klenk H.-P."/>
        </authorList>
    </citation>
    <scope>NUCLEOTIDE SEQUENCE [LARGE SCALE GENOMIC DNA]</scope>
    <source>
        <strain evidence="1 2">DSM 42059</strain>
    </source>
</reference>
<comment type="caution">
    <text evidence="1">The sequence shown here is derived from an EMBL/GenBank/DDBJ whole genome shotgun (WGS) entry which is preliminary data.</text>
</comment>
<evidence type="ECO:0000313" key="1">
    <source>
        <dbReference type="EMBL" id="TWG02762.1"/>
    </source>
</evidence>
<sequence>MIHCNSRACPPWSETAQAHQQAGSPGLPHWLVCELAQGHTDEHAGHLEDMGRGTFDVWVRWDGDHFTYVCAEPCEMVDPALAPLRQQACTLFVDHAPGHSWEFGDLLHD</sequence>
<name>A0A561UTS6_9ACTN</name>
<dbReference type="EMBL" id="VIWW01000001">
    <property type="protein sequence ID" value="TWG02762.1"/>
    <property type="molecule type" value="Genomic_DNA"/>
</dbReference>
<accession>A0A561UTS6</accession>
<protein>
    <submittedName>
        <fullName evidence="1">Uncharacterized protein</fullName>
    </submittedName>
</protein>